<proteinExistence type="inferred from homology"/>
<dbReference type="OrthoDB" id="9784984at2"/>
<dbReference type="EMBL" id="CP013652">
    <property type="protein sequence ID" value="ALS25132.1"/>
    <property type="molecule type" value="Genomic_DNA"/>
</dbReference>
<gene>
    <name evidence="8" type="ORF">IJ22_48700</name>
</gene>
<dbReference type="GO" id="GO:0016987">
    <property type="term" value="F:sigma factor activity"/>
    <property type="evidence" value="ECO:0007669"/>
    <property type="project" value="UniProtKB-KW"/>
</dbReference>
<reference evidence="9" key="1">
    <citation type="submission" date="2015-12" db="EMBL/GenBank/DDBJ databases">
        <title>Complete genome sequences of two moderately thermophilic Paenibacillus species.</title>
        <authorList>
            <person name="Butler R.III."/>
            <person name="Wang J."/>
            <person name="Stark B.C."/>
            <person name="Pombert J.-F."/>
        </authorList>
    </citation>
    <scope>NUCLEOTIDE SEQUENCE [LARGE SCALE GENOMIC DNA]</scope>
    <source>
        <strain evidence="9">32O-Y</strain>
    </source>
</reference>
<feature type="domain" description="RNA polymerase sigma factor 70 region 4 type 2" evidence="7">
    <location>
        <begin position="102"/>
        <end position="154"/>
    </location>
</feature>
<feature type="domain" description="RNA polymerase sigma-70 region 2" evidence="6">
    <location>
        <begin position="9"/>
        <end position="74"/>
    </location>
</feature>
<evidence type="ECO:0000259" key="6">
    <source>
        <dbReference type="Pfam" id="PF04542"/>
    </source>
</evidence>
<keyword evidence="5" id="KW-0804">Transcription</keyword>
<dbReference type="GO" id="GO:0006352">
    <property type="term" value="P:DNA-templated transcription initiation"/>
    <property type="evidence" value="ECO:0007669"/>
    <property type="project" value="InterPro"/>
</dbReference>
<dbReference type="AlphaFoldDB" id="A0A0U2UQ45"/>
<dbReference type="KEGG" id="pnp:IJ22_48700"/>
<reference evidence="8 9" key="2">
    <citation type="journal article" date="2016" name="Genome Announc.">
        <title>Complete Genome Sequences of Two Interactive Moderate Thermophiles, Paenibacillus napthalenovorans 32O-Y and Paenibacillus sp. 32O-W.</title>
        <authorList>
            <person name="Butler R.R.III."/>
            <person name="Wang J."/>
            <person name="Stark B.C."/>
            <person name="Pombert J.F."/>
        </authorList>
    </citation>
    <scope>NUCLEOTIDE SEQUENCE [LARGE SCALE GENOMIC DNA]</scope>
    <source>
        <strain evidence="8 9">32O-Y</strain>
    </source>
</reference>
<dbReference type="PATRIC" id="fig|162209.4.peg.5141"/>
<organism evidence="8 9">
    <name type="scientific">Paenibacillus naphthalenovorans</name>
    <dbReference type="NCBI Taxonomy" id="162209"/>
    <lineage>
        <taxon>Bacteria</taxon>
        <taxon>Bacillati</taxon>
        <taxon>Bacillota</taxon>
        <taxon>Bacilli</taxon>
        <taxon>Bacillales</taxon>
        <taxon>Paenibacillaceae</taxon>
        <taxon>Paenibacillus</taxon>
    </lineage>
</organism>
<comment type="similarity">
    <text evidence="1">Belongs to the sigma-70 factor family. ECF subfamily.</text>
</comment>
<keyword evidence="2" id="KW-0805">Transcription regulation</keyword>
<evidence type="ECO:0000256" key="1">
    <source>
        <dbReference type="ARBA" id="ARBA00010641"/>
    </source>
</evidence>
<sequence>MKEPFIEIYDRFFSDIYRYVYMKLGNKWDTDDIVSDIFRKAFERYASLQEQSSAKAWLITIARNTIIDFYRKKKDSFIGEGMDRLIQPFSFEEQVELKEDMECLQKALSSLSEEDQELIQLRYFAELKYKEMTEIAGKSEETIKTRVYRLIKKLGVLVKQCLEGEKIGG</sequence>
<dbReference type="GO" id="GO:0003677">
    <property type="term" value="F:DNA binding"/>
    <property type="evidence" value="ECO:0007669"/>
    <property type="project" value="UniProtKB-KW"/>
</dbReference>
<protein>
    <submittedName>
        <fullName evidence="8">Sigma-70 family RNA polymerase sigma factor</fullName>
    </submittedName>
</protein>
<dbReference type="SUPFAM" id="SSF88946">
    <property type="entry name" value="Sigma2 domain of RNA polymerase sigma factors"/>
    <property type="match status" value="1"/>
</dbReference>
<dbReference type="Pfam" id="PF04542">
    <property type="entry name" value="Sigma70_r2"/>
    <property type="match status" value="1"/>
</dbReference>
<dbReference type="NCBIfam" id="TIGR02937">
    <property type="entry name" value="sigma70-ECF"/>
    <property type="match status" value="1"/>
</dbReference>
<dbReference type="InterPro" id="IPR039425">
    <property type="entry name" value="RNA_pol_sigma-70-like"/>
</dbReference>
<keyword evidence="9" id="KW-1185">Reference proteome</keyword>
<dbReference type="PANTHER" id="PTHR43133">
    <property type="entry name" value="RNA POLYMERASE ECF-TYPE SIGMA FACTO"/>
    <property type="match status" value="1"/>
</dbReference>
<dbReference type="PANTHER" id="PTHR43133:SF52">
    <property type="entry name" value="ECF RNA POLYMERASE SIGMA FACTOR SIGL"/>
    <property type="match status" value="1"/>
</dbReference>
<evidence type="ECO:0000256" key="3">
    <source>
        <dbReference type="ARBA" id="ARBA00023082"/>
    </source>
</evidence>
<dbReference type="InterPro" id="IPR036388">
    <property type="entry name" value="WH-like_DNA-bd_sf"/>
</dbReference>
<dbReference type="Pfam" id="PF08281">
    <property type="entry name" value="Sigma70_r4_2"/>
    <property type="match status" value="1"/>
</dbReference>
<name>A0A0U2UQ45_9BACL</name>
<accession>A0A0U2UQ45</accession>
<evidence type="ECO:0000259" key="7">
    <source>
        <dbReference type="Pfam" id="PF08281"/>
    </source>
</evidence>
<dbReference type="Proteomes" id="UP000061660">
    <property type="component" value="Chromosome"/>
</dbReference>
<dbReference type="InterPro" id="IPR007627">
    <property type="entry name" value="RNA_pol_sigma70_r2"/>
</dbReference>
<dbReference type="CDD" id="cd06171">
    <property type="entry name" value="Sigma70_r4"/>
    <property type="match status" value="1"/>
</dbReference>
<dbReference type="STRING" id="162209.IJ22_48700"/>
<evidence type="ECO:0000256" key="5">
    <source>
        <dbReference type="ARBA" id="ARBA00023163"/>
    </source>
</evidence>
<keyword evidence="4" id="KW-0238">DNA-binding</keyword>
<dbReference type="SUPFAM" id="SSF88659">
    <property type="entry name" value="Sigma3 and sigma4 domains of RNA polymerase sigma factors"/>
    <property type="match status" value="1"/>
</dbReference>
<dbReference type="InterPro" id="IPR013249">
    <property type="entry name" value="RNA_pol_sigma70_r4_t2"/>
</dbReference>
<dbReference type="Gene3D" id="1.10.10.10">
    <property type="entry name" value="Winged helix-like DNA-binding domain superfamily/Winged helix DNA-binding domain"/>
    <property type="match status" value="1"/>
</dbReference>
<dbReference type="InterPro" id="IPR013324">
    <property type="entry name" value="RNA_pol_sigma_r3/r4-like"/>
</dbReference>
<dbReference type="InterPro" id="IPR013325">
    <property type="entry name" value="RNA_pol_sigma_r2"/>
</dbReference>
<evidence type="ECO:0000256" key="4">
    <source>
        <dbReference type="ARBA" id="ARBA00023125"/>
    </source>
</evidence>
<evidence type="ECO:0000256" key="2">
    <source>
        <dbReference type="ARBA" id="ARBA00023015"/>
    </source>
</evidence>
<dbReference type="InterPro" id="IPR014284">
    <property type="entry name" value="RNA_pol_sigma-70_dom"/>
</dbReference>
<dbReference type="Gene3D" id="1.10.1740.10">
    <property type="match status" value="1"/>
</dbReference>
<keyword evidence="3" id="KW-0731">Sigma factor</keyword>
<evidence type="ECO:0000313" key="9">
    <source>
        <dbReference type="Proteomes" id="UP000061660"/>
    </source>
</evidence>
<dbReference type="RefSeq" id="WP_062410564.1">
    <property type="nucleotide sequence ID" value="NZ_CP013652.1"/>
</dbReference>
<evidence type="ECO:0000313" key="8">
    <source>
        <dbReference type="EMBL" id="ALS25132.1"/>
    </source>
</evidence>